<feature type="region of interest" description="Disordered" evidence="1">
    <location>
        <begin position="42"/>
        <end position="62"/>
    </location>
</feature>
<evidence type="ECO:0008006" key="4">
    <source>
        <dbReference type="Google" id="ProtNLM"/>
    </source>
</evidence>
<dbReference type="STRING" id="1116229.S3DCW3"/>
<dbReference type="HOGENOM" id="CLU_116847_1_0_1"/>
<accession>S3DCW3</accession>
<organism evidence="2 3">
    <name type="scientific">Glarea lozoyensis (strain ATCC 20868 / MF5171)</name>
    <dbReference type="NCBI Taxonomy" id="1116229"/>
    <lineage>
        <taxon>Eukaryota</taxon>
        <taxon>Fungi</taxon>
        <taxon>Dikarya</taxon>
        <taxon>Ascomycota</taxon>
        <taxon>Pezizomycotina</taxon>
        <taxon>Leotiomycetes</taxon>
        <taxon>Helotiales</taxon>
        <taxon>Helotiaceae</taxon>
        <taxon>Glarea</taxon>
    </lineage>
</organism>
<dbReference type="KEGG" id="glz:GLAREA_10624"/>
<dbReference type="Proteomes" id="UP000016922">
    <property type="component" value="Unassembled WGS sequence"/>
</dbReference>
<dbReference type="InterPro" id="IPR019128">
    <property type="entry name" value="Dcc1"/>
</dbReference>
<name>S3DCW3_GLAL2</name>
<evidence type="ECO:0000313" key="3">
    <source>
        <dbReference type="Proteomes" id="UP000016922"/>
    </source>
</evidence>
<gene>
    <name evidence="2" type="ORF">GLAREA_10624</name>
</gene>
<dbReference type="eggNOG" id="ENOG502SA0V">
    <property type="taxonomic scope" value="Eukaryota"/>
</dbReference>
<dbReference type="OrthoDB" id="5199543at2759"/>
<dbReference type="Pfam" id="PF09724">
    <property type="entry name" value="Dcc1"/>
    <property type="match status" value="1"/>
</dbReference>
<evidence type="ECO:0000313" key="2">
    <source>
        <dbReference type="EMBL" id="EPE34929.1"/>
    </source>
</evidence>
<reference evidence="2 3" key="1">
    <citation type="journal article" date="2013" name="BMC Genomics">
        <title>Genomics-driven discovery of the pneumocandin biosynthetic gene cluster in the fungus Glarea lozoyensis.</title>
        <authorList>
            <person name="Chen L."/>
            <person name="Yue Q."/>
            <person name="Zhang X."/>
            <person name="Xiang M."/>
            <person name="Wang C."/>
            <person name="Li S."/>
            <person name="Che Y."/>
            <person name="Ortiz-Lopez F.J."/>
            <person name="Bills G.F."/>
            <person name="Liu X."/>
            <person name="An Z."/>
        </authorList>
    </citation>
    <scope>NUCLEOTIDE SEQUENCE [LARGE SCALE GENOMIC DNA]</scope>
    <source>
        <strain evidence="3">ATCC 20868 / MF5171</strain>
    </source>
</reference>
<dbReference type="GeneID" id="19469670"/>
<sequence>MSTQYANDIPFTASNNQQAFKLLELPPDLLALLESDNPPILTITSSPSTSTTPGHAILTSTPSNSTIQKTYLLRQKNTSNPIMILTPSTTSEDDDSIPIPTITAISKTSDTIELIEQVDEKKVVAKGKWHEKFAKSREGKK</sequence>
<proteinExistence type="predicted"/>
<dbReference type="GO" id="GO:0031390">
    <property type="term" value="C:Ctf18 RFC-like complex"/>
    <property type="evidence" value="ECO:0007669"/>
    <property type="project" value="InterPro"/>
</dbReference>
<feature type="compositionally biased region" description="Low complexity" evidence="1">
    <location>
        <begin position="42"/>
        <end position="53"/>
    </location>
</feature>
<protein>
    <recommendedName>
        <fullName evidence="4">Sister chromatid cohesion protein DCC1</fullName>
    </recommendedName>
</protein>
<dbReference type="OMA" id="KGKWHEK"/>
<evidence type="ECO:0000256" key="1">
    <source>
        <dbReference type="SAM" id="MobiDB-lite"/>
    </source>
</evidence>
<dbReference type="GO" id="GO:0007064">
    <property type="term" value="P:mitotic sister chromatid cohesion"/>
    <property type="evidence" value="ECO:0007669"/>
    <property type="project" value="InterPro"/>
</dbReference>
<keyword evidence="3" id="KW-1185">Reference proteome</keyword>
<dbReference type="RefSeq" id="XP_008077916.1">
    <property type="nucleotide sequence ID" value="XM_008079725.1"/>
</dbReference>
<dbReference type="EMBL" id="KE145355">
    <property type="protein sequence ID" value="EPE34929.1"/>
    <property type="molecule type" value="Genomic_DNA"/>
</dbReference>
<dbReference type="AlphaFoldDB" id="S3DCW3"/>